<dbReference type="EMBL" id="BPQP01000160">
    <property type="protein sequence ID" value="GJD98063.1"/>
    <property type="molecule type" value="Genomic_DNA"/>
</dbReference>
<protein>
    <submittedName>
        <fullName evidence="4">D-inositol-3-phosphate glycosyltransferase</fullName>
    </submittedName>
</protein>
<dbReference type="InterPro" id="IPR028098">
    <property type="entry name" value="Glyco_trans_4-like_N"/>
</dbReference>
<dbReference type="Pfam" id="PF13439">
    <property type="entry name" value="Glyco_transf_4"/>
    <property type="match status" value="1"/>
</dbReference>
<dbReference type="Pfam" id="PF00534">
    <property type="entry name" value="Glycos_transf_1"/>
    <property type="match status" value="1"/>
</dbReference>
<reference evidence="4" key="2">
    <citation type="submission" date="2021-08" db="EMBL/GenBank/DDBJ databases">
        <authorList>
            <person name="Tani A."/>
            <person name="Ola A."/>
            <person name="Ogura Y."/>
            <person name="Katsura K."/>
            <person name="Hayashi T."/>
        </authorList>
    </citation>
    <scope>NUCLEOTIDE SEQUENCE</scope>
    <source>
        <strain evidence="4">DSM 19015</strain>
    </source>
</reference>
<keyword evidence="1" id="KW-0808">Transferase</keyword>
<evidence type="ECO:0000259" key="3">
    <source>
        <dbReference type="Pfam" id="PF13439"/>
    </source>
</evidence>
<evidence type="ECO:0000256" key="1">
    <source>
        <dbReference type="ARBA" id="ARBA00022679"/>
    </source>
</evidence>
<comment type="caution">
    <text evidence="4">The sequence shown here is derived from an EMBL/GenBank/DDBJ whole genome shotgun (WGS) entry which is preliminary data.</text>
</comment>
<dbReference type="SUPFAM" id="SSF53756">
    <property type="entry name" value="UDP-Glycosyltransferase/glycogen phosphorylase"/>
    <property type="match status" value="1"/>
</dbReference>
<accession>A0ABQ4S4K6</accession>
<evidence type="ECO:0000259" key="2">
    <source>
        <dbReference type="Pfam" id="PF00534"/>
    </source>
</evidence>
<dbReference type="Gene3D" id="3.40.50.2000">
    <property type="entry name" value="Glycogen Phosphorylase B"/>
    <property type="match status" value="2"/>
</dbReference>
<reference evidence="4" key="1">
    <citation type="journal article" date="2021" name="Front. Microbiol.">
        <title>Comprehensive Comparative Genomics and Phenotyping of Methylobacterium Species.</title>
        <authorList>
            <person name="Alessa O."/>
            <person name="Ogura Y."/>
            <person name="Fujitani Y."/>
            <person name="Takami H."/>
            <person name="Hayashi T."/>
            <person name="Sahin N."/>
            <person name="Tani A."/>
        </authorList>
    </citation>
    <scope>NUCLEOTIDE SEQUENCE</scope>
    <source>
        <strain evidence="4">DSM 19015</strain>
    </source>
</reference>
<proteinExistence type="predicted"/>
<sequence length="389" mass="42822">MKHDAVKDINTTNYAKILPLTIAVAGLRGMPNIMGGIEAHCEQLMPRIKSIRPEYNLLIFARSSYKDCDCVFQGVRIKKIFSVNSKYFEALFHTLLCVVYARYKVRCNLIHIHGIGPALLTPVARALGLRVVVTHHGDDFNRDKWNFFGKTALRLGEWFALNFANTIIVVSERVSDRLRKRNNNAIIRHIPNGATILAPTIDDSCSPDVIGRFGLQKGEYILSVGRLVPEKNLHVLIDAYEASGRACPLVIVGAADHEDAYARALVARAGPRIKFLGFQKQAILADLYTNAGLFVLPSAHEGLPIAALEAAAAGCPILLSDIEANLEIGLNARNYVTVGSAMALADRLREHFASFQIDQSAVLAKFNWEEAAFRTASIYDALLVGSARQ</sequence>
<organism evidence="4 5">
    <name type="scientific">Methylobacterium iners</name>
    <dbReference type="NCBI Taxonomy" id="418707"/>
    <lineage>
        <taxon>Bacteria</taxon>
        <taxon>Pseudomonadati</taxon>
        <taxon>Pseudomonadota</taxon>
        <taxon>Alphaproteobacteria</taxon>
        <taxon>Hyphomicrobiales</taxon>
        <taxon>Methylobacteriaceae</taxon>
        <taxon>Methylobacterium</taxon>
    </lineage>
</organism>
<feature type="domain" description="Glycosyl transferase family 1" evidence="2">
    <location>
        <begin position="217"/>
        <end position="350"/>
    </location>
</feature>
<dbReference type="InterPro" id="IPR001296">
    <property type="entry name" value="Glyco_trans_1"/>
</dbReference>
<dbReference type="CDD" id="cd03801">
    <property type="entry name" value="GT4_PimA-like"/>
    <property type="match status" value="1"/>
</dbReference>
<dbReference type="PANTHER" id="PTHR46401:SF2">
    <property type="entry name" value="GLYCOSYLTRANSFERASE WBBK-RELATED"/>
    <property type="match status" value="1"/>
</dbReference>
<keyword evidence="5" id="KW-1185">Reference proteome</keyword>
<dbReference type="PANTHER" id="PTHR46401">
    <property type="entry name" value="GLYCOSYLTRANSFERASE WBBK-RELATED"/>
    <property type="match status" value="1"/>
</dbReference>
<gene>
    <name evidence="4" type="primary">mshA_16</name>
    <name evidence="4" type="ORF">OCOJLMKI_5302</name>
</gene>
<evidence type="ECO:0000313" key="4">
    <source>
        <dbReference type="EMBL" id="GJD98063.1"/>
    </source>
</evidence>
<feature type="domain" description="Glycosyltransferase subfamily 4-like N-terminal" evidence="3">
    <location>
        <begin position="35"/>
        <end position="193"/>
    </location>
</feature>
<evidence type="ECO:0000313" key="5">
    <source>
        <dbReference type="Proteomes" id="UP001055125"/>
    </source>
</evidence>
<dbReference type="Proteomes" id="UP001055125">
    <property type="component" value="Unassembled WGS sequence"/>
</dbReference>
<name>A0ABQ4S4K6_9HYPH</name>